<feature type="domain" description="4Fe-4S ferredoxin-type" evidence="4">
    <location>
        <begin position="187"/>
        <end position="216"/>
    </location>
</feature>
<dbReference type="InterPro" id="IPR007160">
    <property type="entry name" value="DUF362"/>
</dbReference>
<name>A0A2G6MTD6_9BACT</name>
<feature type="domain" description="4Fe-4S ferredoxin-type" evidence="4">
    <location>
        <begin position="217"/>
        <end position="245"/>
    </location>
</feature>
<dbReference type="InterPro" id="IPR017896">
    <property type="entry name" value="4Fe4S_Fe-S-bd"/>
</dbReference>
<evidence type="ECO:0000256" key="1">
    <source>
        <dbReference type="ARBA" id="ARBA00022723"/>
    </source>
</evidence>
<evidence type="ECO:0000256" key="2">
    <source>
        <dbReference type="ARBA" id="ARBA00023004"/>
    </source>
</evidence>
<keyword evidence="1" id="KW-0479">Metal-binding</keyword>
<dbReference type="PANTHER" id="PTHR43122:SF1">
    <property type="entry name" value="IRON-SULFUR-BINDING PROTEIN"/>
    <property type="match status" value="1"/>
</dbReference>
<dbReference type="Proteomes" id="UP000231203">
    <property type="component" value="Unassembled WGS sequence"/>
</dbReference>
<gene>
    <name evidence="5" type="ORF">CSA25_00770</name>
</gene>
<reference evidence="5 6" key="1">
    <citation type="submission" date="2017-10" db="EMBL/GenBank/DDBJ databases">
        <title>Novel microbial diversity and functional potential in the marine mammal oral microbiome.</title>
        <authorList>
            <person name="Dudek N.K."/>
            <person name="Sun C.L."/>
            <person name="Burstein D."/>
            <person name="Kantor R.S."/>
            <person name="Aliaga Goltsman D.S."/>
            <person name="Bik E.M."/>
            <person name="Thomas B.C."/>
            <person name="Banfield J.F."/>
            <person name="Relman D.A."/>
        </authorList>
    </citation>
    <scope>NUCLEOTIDE SEQUENCE [LARGE SCALE GENOMIC DNA]</scope>
    <source>
        <strain evidence="5">DOLJORAL78_47_202</strain>
    </source>
</reference>
<accession>A0A2G6MTD6</accession>
<dbReference type="AlphaFoldDB" id="A0A2G6MTD6"/>
<comment type="caution">
    <text evidence="5">The sequence shown here is derived from an EMBL/GenBank/DDBJ whole genome shotgun (WGS) entry which is preliminary data.</text>
</comment>
<dbReference type="EMBL" id="PDTI01000009">
    <property type="protein sequence ID" value="PIE63357.1"/>
    <property type="molecule type" value="Genomic_DNA"/>
</dbReference>
<dbReference type="PROSITE" id="PS51379">
    <property type="entry name" value="4FE4S_FER_2"/>
    <property type="match status" value="2"/>
</dbReference>
<evidence type="ECO:0000313" key="6">
    <source>
        <dbReference type="Proteomes" id="UP000231203"/>
    </source>
</evidence>
<evidence type="ECO:0000313" key="5">
    <source>
        <dbReference type="EMBL" id="PIE63357.1"/>
    </source>
</evidence>
<evidence type="ECO:0000256" key="3">
    <source>
        <dbReference type="ARBA" id="ARBA00023014"/>
    </source>
</evidence>
<dbReference type="Gene3D" id="3.30.70.20">
    <property type="match status" value="1"/>
</dbReference>
<dbReference type="InterPro" id="IPR017900">
    <property type="entry name" value="4Fe4S_Fe_S_CS"/>
</dbReference>
<dbReference type="PANTHER" id="PTHR43122">
    <property type="entry name" value="FERREDOXIN SUBUNIT OF PYRUVATE:FLAVODOXIN OXIDOREDUCTASE-RELATED"/>
    <property type="match status" value="1"/>
</dbReference>
<dbReference type="Pfam" id="PF12838">
    <property type="entry name" value="Fer4_7"/>
    <property type="match status" value="1"/>
</dbReference>
<keyword evidence="3" id="KW-0411">Iron-sulfur</keyword>
<dbReference type="PROSITE" id="PS00198">
    <property type="entry name" value="4FE4S_FER_1"/>
    <property type="match status" value="2"/>
</dbReference>
<proteinExistence type="predicted"/>
<dbReference type="Pfam" id="PF04015">
    <property type="entry name" value="DUF362"/>
    <property type="match status" value="1"/>
</dbReference>
<keyword evidence="2" id="KW-0408">Iron</keyword>
<protein>
    <submittedName>
        <fullName evidence="5">4Fe-4S ferredoxin</fullName>
    </submittedName>
</protein>
<sequence>MGADVFFMDMTATSRENLPAKLERLVTRAGLHTVLEKNDLTAVKVHFGEQGNTAYIRPVLIRKIIRAIRKTEATPFLTDANTLYVGTRSNAVSHIKTAVENGFSYSSMDAAPLIIADGLLGKSETAVTVDLKHNTEVFIGSEIINANAIVSLAHFKGHELSGFGGTLKNLGMGCASRRGKLDQHSNVSPKIKSKTCIGCGLCAQHCPGQAITIENKKAHIDKPACIGCAECIVRCPTQSIKINWNQDVPVFLEKMMEYTAGVLKDKSGKCLFVNFINNVSPKCDCLPYAEAPICNDIGVVASRDPVAIDQACADLVNQAQGLSSSVLKTHLTPGEDKFKGLYPYVDWEHQLAYAQEIGLGTRDYTLIKLETLVYKNPGAHG</sequence>
<evidence type="ECO:0000259" key="4">
    <source>
        <dbReference type="PROSITE" id="PS51379"/>
    </source>
</evidence>
<dbReference type="GO" id="GO:0046872">
    <property type="term" value="F:metal ion binding"/>
    <property type="evidence" value="ECO:0007669"/>
    <property type="project" value="UniProtKB-KW"/>
</dbReference>
<dbReference type="SUPFAM" id="SSF54862">
    <property type="entry name" value="4Fe-4S ferredoxins"/>
    <property type="match status" value="1"/>
</dbReference>
<dbReference type="GO" id="GO:0051536">
    <property type="term" value="F:iron-sulfur cluster binding"/>
    <property type="evidence" value="ECO:0007669"/>
    <property type="project" value="UniProtKB-KW"/>
</dbReference>
<organism evidence="5 6">
    <name type="scientific">Desulfobacter postgatei</name>
    <dbReference type="NCBI Taxonomy" id="2293"/>
    <lineage>
        <taxon>Bacteria</taxon>
        <taxon>Pseudomonadati</taxon>
        <taxon>Thermodesulfobacteriota</taxon>
        <taxon>Desulfobacteria</taxon>
        <taxon>Desulfobacterales</taxon>
        <taxon>Desulfobacteraceae</taxon>
        <taxon>Desulfobacter</taxon>
    </lineage>
</organism>